<comment type="caution">
    <text evidence="1">The sequence shown here is derived from an EMBL/GenBank/DDBJ whole genome shotgun (WGS) entry which is preliminary data.</text>
</comment>
<name>A0A4Y9QRD5_9MICO</name>
<dbReference type="AlphaFoldDB" id="A0A4Y9QRD5"/>
<keyword evidence="2" id="KW-1185">Reference proteome</keyword>
<organism evidence="1 2">
    <name type="scientific">Orlajensenia leifsoniae</name>
    <dbReference type="NCBI Taxonomy" id="2561933"/>
    <lineage>
        <taxon>Bacteria</taxon>
        <taxon>Bacillati</taxon>
        <taxon>Actinomycetota</taxon>
        <taxon>Actinomycetes</taxon>
        <taxon>Micrococcales</taxon>
        <taxon>Microbacteriaceae</taxon>
        <taxon>Orlajensenia</taxon>
    </lineage>
</organism>
<sequence>MARTRSAQSAAHLATSRRSASLRDCGEIMPLHSHTAVTGIPPPPNVCLMGDGDAGGAASAANRLGAASRLGMAYRRWASGRRLTDVTEVYAWAMRSIRRRRYCIVVTVSGGISSARVVEPFRPDRHGIVRFGTDPSSRKVNDIREDGTCLLVYQDNRRRSCVSIECSASIEPQTARPRFKPLWTAFWPDGPGRDYVVISCIPQAMEIWAGYAVIAPDPFGRRSLRLERRDGEWVAATRDG</sequence>
<dbReference type="EMBL" id="SPQZ01000009">
    <property type="protein sequence ID" value="TFV94837.1"/>
    <property type="molecule type" value="Genomic_DNA"/>
</dbReference>
<protein>
    <submittedName>
        <fullName evidence="1">Pyridoxamine 5'-phosphate oxidase</fullName>
    </submittedName>
</protein>
<dbReference type="Gene3D" id="2.30.110.10">
    <property type="entry name" value="Electron Transport, Fmn-binding Protein, Chain A"/>
    <property type="match status" value="1"/>
</dbReference>
<dbReference type="RefSeq" id="WP_135121648.1">
    <property type="nucleotide sequence ID" value="NZ_SPQZ01000009.1"/>
</dbReference>
<accession>A0A4Y9QRD5</accession>
<dbReference type="Proteomes" id="UP000298127">
    <property type="component" value="Unassembled WGS sequence"/>
</dbReference>
<evidence type="ECO:0000313" key="1">
    <source>
        <dbReference type="EMBL" id="TFV94837.1"/>
    </source>
</evidence>
<proteinExistence type="predicted"/>
<gene>
    <name evidence="1" type="ORF">E4M00_16875</name>
</gene>
<dbReference type="SUPFAM" id="SSF50475">
    <property type="entry name" value="FMN-binding split barrel"/>
    <property type="match status" value="1"/>
</dbReference>
<evidence type="ECO:0000313" key="2">
    <source>
        <dbReference type="Proteomes" id="UP000298127"/>
    </source>
</evidence>
<reference evidence="1 2" key="1">
    <citation type="journal article" date="2018" name="J. Microbiol.">
        <title>Leifsonia flava sp. nov., a novel actinobacterium isolated from the rhizosphere of Aquilegia viridiflora.</title>
        <authorList>
            <person name="Cai Y."/>
            <person name="Tao W.Z."/>
            <person name="Ma Y.J."/>
            <person name="Cheng J."/>
            <person name="Zhang M.Y."/>
            <person name="Zhang Y.X."/>
        </authorList>
    </citation>
    <scope>NUCLEOTIDE SEQUENCE [LARGE SCALE GENOMIC DNA]</scope>
    <source>
        <strain evidence="1 2">SYP-B2174</strain>
    </source>
</reference>
<dbReference type="InterPro" id="IPR012349">
    <property type="entry name" value="Split_barrel_FMN-bd"/>
</dbReference>